<feature type="region of interest" description="Disordered" evidence="10">
    <location>
        <begin position="464"/>
        <end position="486"/>
    </location>
</feature>
<dbReference type="AlphaFoldDB" id="A0A817ZAN7"/>
<dbReference type="Pfam" id="PF00876">
    <property type="entry name" value="Innexin"/>
    <property type="match status" value="1"/>
</dbReference>
<comment type="caution">
    <text evidence="9">Lacks conserved residue(s) required for the propagation of feature annotation.</text>
</comment>
<evidence type="ECO:0000313" key="11">
    <source>
        <dbReference type="EMBL" id="CAF3389491.1"/>
    </source>
</evidence>
<accession>A0A817ZAN7</accession>
<dbReference type="InterPro" id="IPR000990">
    <property type="entry name" value="Innexin"/>
</dbReference>
<dbReference type="OrthoDB" id="5867527at2759"/>
<comment type="similarity">
    <text evidence="9">Belongs to the pannexin family.</text>
</comment>
<dbReference type="PANTHER" id="PTHR11893">
    <property type="entry name" value="INNEXIN"/>
    <property type="match status" value="1"/>
</dbReference>
<keyword evidence="5 9" id="KW-1133">Transmembrane helix</keyword>
<dbReference type="GO" id="GO:0005921">
    <property type="term" value="C:gap junction"/>
    <property type="evidence" value="ECO:0007669"/>
    <property type="project" value="UniProtKB-UniRule"/>
</dbReference>
<feature type="compositionally biased region" description="Basic and acidic residues" evidence="10">
    <location>
        <begin position="471"/>
        <end position="486"/>
    </location>
</feature>
<evidence type="ECO:0000256" key="7">
    <source>
        <dbReference type="ARBA" id="ARBA00023136"/>
    </source>
</evidence>
<dbReference type="Proteomes" id="UP000663825">
    <property type="component" value="Unassembled WGS sequence"/>
</dbReference>
<evidence type="ECO:0000256" key="10">
    <source>
        <dbReference type="SAM" id="MobiDB-lite"/>
    </source>
</evidence>
<dbReference type="PROSITE" id="PS51013">
    <property type="entry name" value="PANNEXIN"/>
    <property type="match status" value="1"/>
</dbReference>
<evidence type="ECO:0000256" key="8">
    <source>
        <dbReference type="ARBA" id="ARBA00023303"/>
    </source>
</evidence>
<evidence type="ECO:0000256" key="5">
    <source>
        <dbReference type="ARBA" id="ARBA00022989"/>
    </source>
</evidence>
<keyword evidence="4 9" id="KW-0812">Transmembrane</keyword>
<evidence type="ECO:0000256" key="1">
    <source>
        <dbReference type="ARBA" id="ARBA00004651"/>
    </source>
</evidence>
<dbReference type="GO" id="GO:0005886">
    <property type="term" value="C:plasma membrane"/>
    <property type="evidence" value="ECO:0007669"/>
    <property type="project" value="UniProtKB-SubCell"/>
</dbReference>
<dbReference type="PANTHER" id="PTHR11893:SF36">
    <property type="entry name" value="INNEXIN-5"/>
    <property type="match status" value="1"/>
</dbReference>
<sequence length="486" mass="58063">MELVRTLAGLSVSSIRQFRDDDSYIDRLNHRYTTTLCVVFAILVTTKQYAGDPIDCWVPAQFKPSYEAYTDSYCWIANTYYIPIDEELPDEESARRNKDILYYQWVPFILLFQAFLFYFPRIVWPFLFYFPRIVWRTLNVKSGLDLVNLVDAAVKYEQVEQYESRDRIMSYLIINIERYISARAHLIRHRIDKQYSWARRFFHLFFFCSNRHYGNYLVIVYFLVKLLWLVNALAQLFLLNTILGNDYYLFGFEVIEKLFKNQRWTENRHFPKVTYCDFKIREIGVNHFYTVQCVLRINLFNEVIFIIQWFWLISISAATIYDFLLWLYNCTVSREKVRFIKRHLGIMSPFNPKEERQEARDFVLHYLKDDGVLLTRLLSLNSSDLVVTEIINQLWIRYKTVNQLYSTVNTQRPNPNIPNTEIINNENNVNTSTLGTDINYENANTNNHRQRSSHMPSLLLSSTNKTYHHYSKSEKSENKSSKDTDV</sequence>
<name>A0A817ZAN7_9BILA</name>
<keyword evidence="2 9" id="KW-0813">Transport</keyword>
<feature type="transmembrane region" description="Helical" evidence="9">
    <location>
        <begin position="216"/>
        <end position="238"/>
    </location>
</feature>
<comment type="caution">
    <text evidence="11">The sequence shown here is derived from an EMBL/GenBank/DDBJ whole genome shotgun (WGS) entry which is preliminary data.</text>
</comment>
<feature type="transmembrane region" description="Helical" evidence="9">
    <location>
        <begin position="306"/>
        <end position="328"/>
    </location>
</feature>
<evidence type="ECO:0000256" key="4">
    <source>
        <dbReference type="ARBA" id="ARBA00022692"/>
    </source>
</evidence>
<protein>
    <recommendedName>
        <fullName evidence="9">Innexin</fullName>
    </recommendedName>
</protein>
<reference evidence="11" key="1">
    <citation type="submission" date="2021-02" db="EMBL/GenBank/DDBJ databases">
        <authorList>
            <person name="Nowell W R."/>
        </authorList>
    </citation>
    <scope>NUCLEOTIDE SEQUENCE</scope>
</reference>
<comment type="subcellular location">
    <subcellularLocation>
        <location evidence="1 9">Cell membrane</location>
        <topology evidence="1 9">Multi-pass membrane protein</topology>
    </subcellularLocation>
</comment>
<keyword evidence="7 9" id="KW-0472">Membrane</keyword>
<dbReference type="GO" id="GO:0034220">
    <property type="term" value="P:monoatomic ion transmembrane transport"/>
    <property type="evidence" value="ECO:0007669"/>
    <property type="project" value="UniProtKB-KW"/>
</dbReference>
<evidence type="ECO:0000256" key="3">
    <source>
        <dbReference type="ARBA" id="ARBA00022475"/>
    </source>
</evidence>
<gene>
    <name evidence="9" type="primary">inx</name>
    <name evidence="11" type="ORF">TIS948_LOCUS26702</name>
</gene>
<keyword evidence="8 9" id="KW-0407">Ion channel</keyword>
<comment type="function">
    <text evidence="9">Structural component of the gap junctions.</text>
</comment>
<organism evidence="11 12">
    <name type="scientific">Rotaria socialis</name>
    <dbReference type="NCBI Taxonomy" id="392032"/>
    <lineage>
        <taxon>Eukaryota</taxon>
        <taxon>Metazoa</taxon>
        <taxon>Spiralia</taxon>
        <taxon>Gnathifera</taxon>
        <taxon>Rotifera</taxon>
        <taxon>Eurotatoria</taxon>
        <taxon>Bdelloidea</taxon>
        <taxon>Philodinida</taxon>
        <taxon>Philodinidae</taxon>
        <taxon>Rotaria</taxon>
    </lineage>
</organism>
<dbReference type="EMBL" id="CAJNXB010004708">
    <property type="protein sequence ID" value="CAF3389491.1"/>
    <property type="molecule type" value="Genomic_DNA"/>
</dbReference>
<feature type="transmembrane region" description="Helical" evidence="9">
    <location>
        <begin position="105"/>
        <end position="130"/>
    </location>
</feature>
<keyword evidence="6 9" id="KW-0406">Ion transport</keyword>
<dbReference type="PRINTS" id="PR01262">
    <property type="entry name" value="INNEXIN"/>
</dbReference>
<evidence type="ECO:0000313" key="12">
    <source>
        <dbReference type="Proteomes" id="UP000663825"/>
    </source>
</evidence>
<keyword evidence="3" id="KW-1003">Cell membrane</keyword>
<evidence type="ECO:0000256" key="6">
    <source>
        <dbReference type="ARBA" id="ARBA00023065"/>
    </source>
</evidence>
<evidence type="ECO:0000256" key="2">
    <source>
        <dbReference type="ARBA" id="ARBA00022448"/>
    </source>
</evidence>
<proteinExistence type="inferred from homology"/>
<evidence type="ECO:0000256" key="9">
    <source>
        <dbReference type="RuleBase" id="RU010713"/>
    </source>
</evidence>